<dbReference type="InterPro" id="IPR007527">
    <property type="entry name" value="Znf_SWIM"/>
</dbReference>
<organism evidence="3 4">
    <name type="scientific">Crassostrea virginica</name>
    <name type="common">Eastern oyster</name>
    <dbReference type="NCBI Taxonomy" id="6565"/>
    <lineage>
        <taxon>Eukaryota</taxon>
        <taxon>Metazoa</taxon>
        <taxon>Spiralia</taxon>
        <taxon>Lophotrochozoa</taxon>
        <taxon>Mollusca</taxon>
        <taxon>Bivalvia</taxon>
        <taxon>Autobranchia</taxon>
        <taxon>Pteriomorphia</taxon>
        <taxon>Ostreida</taxon>
        <taxon>Ostreoidea</taxon>
        <taxon>Ostreidae</taxon>
        <taxon>Crassostrea</taxon>
    </lineage>
</organism>
<keyword evidence="1" id="KW-0479">Metal-binding</keyword>
<dbReference type="Proteomes" id="UP000694844">
    <property type="component" value="Chromosome 2"/>
</dbReference>
<protein>
    <submittedName>
        <fullName evidence="4">Uncharacterized protein LOC111119321</fullName>
    </submittedName>
</protein>
<keyword evidence="3" id="KW-1185">Reference proteome</keyword>
<evidence type="ECO:0000313" key="4">
    <source>
        <dbReference type="RefSeq" id="XP_022315091.1"/>
    </source>
</evidence>
<feature type="domain" description="SWIM-type" evidence="2">
    <location>
        <begin position="166"/>
        <end position="203"/>
    </location>
</feature>
<keyword evidence="1" id="KW-0863">Zinc-finger</keyword>
<sequence>MAADLTLANDINNMLKPELRSFLLARGITVTDYNVSQLRELAIKASDMKLPVILEKDDSVDSFKKRTTVNLQNRVVNFPFVCDERLEMWTGNLTCIPDVISGDVFAYLLSIAQWTSERTKNYKQERGYQLFKCHHSSAVQCHSLYEEHMYIRAKCLRETSQSEKPYLVWCLMNNNGSIRSAGCECTADDGGCKHVVALLFSLVEWSERHIDQNTATCTDVHCVWDRPRRESKPKKLDDIGKSDIGGMHPYNCNFQPIHDVANDEFEKAVFELVKDHDTQIIEVLDTDCENNNNEPFSVPMLALSYKENKCTIPFI</sequence>
<dbReference type="OrthoDB" id="6147318at2759"/>
<evidence type="ECO:0000313" key="3">
    <source>
        <dbReference type="Proteomes" id="UP000694844"/>
    </source>
</evidence>
<dbReference type="PANTHER" id="PTHR47526">
    <property type="entry name" value="ATP-DEPENDENT DNA HELICASE"/>
    <property type="match status" value="1"/>
</dbReference>
<dbReference type="AlphaFoldDB" id="A0A8B8CL45"/>
<name>A0A8B8CL45_CRAVI</name>
<proteinExistence type="predicted"/>
<dbReference type="PANTHER" id="PTHR47526:SF3">
    <property type="entry name" value="PHD-TYPE DOMAIN-CONTAINING PROTEIN"/>
    <property type="match status" value="1"/>
</dbReference>
<dbReference type="KEGG" id="cvn:111119321"/>
<dbReference type="GeneID" id="111119321"/>
<dbReference type="GO" id="GO:0008270">
    <property type="term" value="F:zinc ion binding"/>
    <property type="evidence" value="ECO:0007669"/>
    <property type="project" value="UniProtKB-KW"/>
</dbReference>
<accession>A0A8B8CL45</accession>
<evidence type="ECO:0000256" key="1">
    <source>
        <dbReference type="PROSITE-ProRule" id="PRU00325"/>
    </source>
</evidence>
<evidence type="ECO:0000259" key="2">
    <source>
        <dbReference type="PROSITE" id="PS50966"/>
    </source>
</evidence>
<reference evidence="4" key="1">
    <citation type="submission" date="2025-08" db="UniProtKB">
        <authorList>
            <consortium name="RefSeq"/>
        </authorList>
    </citation>
    <scope>IDENTIFICATION</scope>
    <source>
        <tissue evidence="4">Whole sample</tissue>
    </source>
</reference>
<keyword evidence="1" id="KW-0862">Zinc</keyword>
<dbReference type="PROSITE" id="PS50966">
    <property type="entry name" value="ZF_SWIM"/>
    <property type="match status" value="1"/>
</dbReference>
<gene>
    <name evidence="4" type="primary">LOC111119321</name>
</gene>
<dbReference type="RefSeq" id="XP_022315091.1">
    <property type="nucleotide sequence ID" value="XM_022459383.1"/>
</dbReference>